<accession>A0A1G6Y312</accession>
<dbReference type="Proteomes" id="UP000199494">
    <property type="component" value="Unassembled WGS sequence"/>
</dbReference>
<evidence type="ECO:0000313" key="2">
    <source>
        <dbReference type="Proteomes" id="UP000199494"/>
    </source>
</evidence>
<keyword evidence="2" id="KW-1185">Reference proteome</keyword>
<gene>
    <name evidence="1" type="ORF">SAMN05421630_11382</name>
</gene>
<name>A0A1G6Y312_9PSEU</name>
<protein>
    <submittedName>
        <fullName evidence="1">Uncharacterized protein</fullName>
    </submittedName>
</protein>
<proteinExistence type="predicted"/>
<dbReference type="EMBL" id="FMZE01000013">
    <property type="protein sequence ID" value="SDD84333.1"/>
    <property type="molecule type" value="Genomic_DNA"/>
</dbReference>
<evidence type="ECO:0000313" key="1">
    <source>
        <dbReference type="EMBL" id="SDD84333.1"/>
    </source>
</evidence>
<reference evidence="1 2" key="1">
    <citation type="submission" date="2016-10" db="EMBL/GenBank/DDBJ databases">
        <authorList>
            <person name="de Groot N.N."/>
        </authorList>
    </citation>
    <scope>NUCLEOTIDE SEQUENCE [LARGE SCALE GENOMIC DNA]</scope>
    <source>
        <strain evidence="1 2">CGMCC 4.5506</strain>
    </source>
</reference>
<organism evidence="1 2">
    <name type="scientific">Prauserella marina</name>
    <dbReference type="NCBI Taxonomy" id="530584"/>
    <lineage>
        <taxon>Bacteria</taxon>
        <taxon>Bacillati</taxon>
        <taxon>Actinomycetota</taxon>
        <taxon>Actinomycetes</taxon>
        <taxon>Pseudonocardiales</taxon>
        <taxon>Pseudonocardiaceae</taxon>
        <taxon>Prauserella</taxon>
    </lineage>
</organism>
<dbReference type="STRING" id="530584.SAMN05421630_11382"/>
<dbReference type="AlphaFoldDB" id="A0A1G6Y312"/>
<sequence>MLSTASRAAEEAEVTSATTKLFVAMMQKDDRVRTLATEVLPTVFPWVRFLPKPDVQAFVVELMDVLEAAESLGNPAPVAHVIAMWKNTAGVYADPEVLAVLKKRGDDLGEVAAPDSTTA</sequence>